<sequence>MAVKRKNIFSAIDDVCLCLSLGGSDHACRFPSCCETFHQTHFPKKRKLVHQDNMCNVAAVHVPVARRARNWAFSTAMVLYDDPWRIKKVLTKTDLGSNCNILIKSELAKDLIVPVLGGRQVCENRDVNVRVWDIDTDSLHSLVFTVRPSNQSHVFKDTWIKDFVLRRNLQVGDEIGFLWDQYNQQFVFSIIRAYRRHQVNQH</sequence>
<protein>
    <submittedName>
        <fullName evidence="1">Uncharacterized protein</fullName>
    </submittedName>
</protein>
<reference evidence="1" key="1">
    <citation type="submission" date="2023-10" db="EMBL/GenBank/DDBJ databases">
        <authorList>
            <person name="Rodriguez Cubillos JULIANA M."/>
            <person name="De Vega J."/>
        </authorList>
    </citation>
    <scope>NUCLEOTIDE SEQUENCE</scope>
</reference>
<dbReference type="EMBL" id="CASHSV030000716">
    <property type="protein sequence ID" value="CAJ2673736.1"/>
    <property type="molecule type" value="Genomic_DNA"/>
</dbReference>
<organism evidence="1 2">
    <name type="scientific">Trifolium pratense</name>
    <name type="common">Red clover</name>
    <dbReference type="NCBI Taxonomy" id="57577"/>
    <lineage>
        <taxon>Eukaryota</taxon>
        <taxon>Viridiplantae</taxon>
        <taxon>Streptophyta</taxon>
        <taxon>Embryophyta</taxon>
        <taxon>Tracheophyta</taxon>
        <taxon>Spermatophyta</taxon>
        <taxon>Magnoliopsida</taxon>
        <taxon>eudicotyledons</taxon>
        <taxon>Gunneridae</taxon>
        <taxon>Pentapetalae</taxon>
        <taxon>rosids</taxon>
        <taxon>fabids</taxon>
        <taxon>Fabales</taxon>
        <taxon>Fabaceae</taxon>
        <taxon>Papilionoideae</taxon>
        <taxon>50 kb inversion clade</taxon>
        <taxon>NPAAA clade</taxon>
        <taxon>Hologalegina</taxon>
        <taxon>IRL clade</taxon>
        <taxon>Trifolieae</taxon>
        <taxon>Trifolium</taxon>
    </lineage>
</organism>
<keyword evidence="2" id="KW-1185">Reference proteome</keyword>
<proteinExistence type="predicted"/>
<accession>A0ACB0LX60</accession>
<name>A0ACB0LX60_TRIPR</name>
<gene>
    <name evidence="1" type="ORF">MILVUS5_LOCUS37158</name>
</gene>
<dbReference type="Proteomes" id="UP001177021">
    <property type="component" value="Unassembled WGS sequence"/>
</dbReference>
<evidence type="ECO:0000313" key="2">
    <source>
        <dbReference type="Proteomes" id="UP001177021"/>
    </source>
</evidence>
<comment type="caution">
    <text evidence="1">The sequence shown here is derived from an EMBL/GenBank/DDBJ whole genome shotgun (WGS) entry which is preliminary data.</text>
</comment>
<evidence type="ECO:0000313" key="1">
    <source>
        <dbReference type="EMBL" id="CAJ2673736.1"/>
    </source>
</evidence>